<keyword evidence="1" id="KW-0547">Nucleotide-binding</keyword>
<dbReference type="GO" id="GO:0005524">
    <property type="term" value="F:ATP binding"/>
    <property type="evidence" value="ECO:0007669"/>
    <property type="project" value="UniProtKB-UniRule"/>
</dbReference>
<dbReference type="InterPro" id="IPR017441">
    <property type="entry name" value="Protein_kinase_ATP_BS"/>
</dbReference>
<evidence type="ECO:0000256" key="1">
    <source>
        <dbReference type="PROSITE-ProRule" id="PRU10141"/>
    </source>
</evidence>
<accession>A0A9P1D807</accession>
<organism evidence="4">
    <name type="scientific">Cladocopium goreaui</name>
    <dbReference type="NCBI Taxonomy" id="2562237"/>
    <lineage>
        <taxon>Eukaryota</taxon>
        <taxon>Sar</taxon>
        <taxon>Alveolata</taxon>
        <taxon>Dinophyceae</taxon>
        <taxon>Suessiales</taxon>
        <taxon>Symbiodiniaceae</taxon>
        <taxon>Cladocopium</taxon>
    </lineage>
</organism>
<dbReference type="AlphaFoldDB" id="A0A9P1D807"/>
<dbReference type="Gene3D" id="3.30.200.20">
    <property type="entry name" value="Phosphorylase Kinase, domain 1"/>
    <property type="match status" value="1"/>
</dbReference>
<dbReference type="InterPro" id="IPR011009">
    <property type="entry name" value="Kinase-like_dom_sf"/>
</dbReference>
<dbReference type="EMBL" id="CAMXCT030003491">
    <property type="protein sequence ID" value="CAL4792088.1"/>
    <property type="molecule type" value="Genomic_DNA"/>
</dbReference>
<reference evidence="4" key="1">
    <citation type="submission" date="2022-10" db="EMBL/GenBank/DDBJ databases">
        <authorList>
            <person name="Chen Y."/>
            <person name="Dougan E. K."/>
            <person name="Chan C."/>
            <person name="Rhodes N."/>
            <person name="Thang M."/>
        </authorList>
    </citation>
    <scope>NUCLEOTIDE SEQUENCE</scope>
</reference>
<dbReference type="EMBL" id="CAMXCT020003491">
    <property type="protein sequence ID" value="CAL1158151.1"/>
    <property type="molecule type" value="Genomic_DNA"/>
</dbReference>
<name>A0A9P1D807_9DINO</name>
<feature type="compositionally biased region" description="Basic and acidic residues" evidence="2">
    <location>
        <begin position="366"/>
        <end position="380"/>
    </location>
</feature>
<feature type="compositionally biased region" description="Polar residues" evidence="2">
    <location>
        <begin position="468"/>
        <end position="480"/>
    </location>
</feature>
<proteinExistence type="predicted"/>
<dbReference type="EMBL" id="CAMXCT010003491">
    <property type="protein sequence ID" value="CAI4004776.1"/>
    <property type="molecule type" value="Genomic_DNA"/>
</dbReference>
<comment type="caution">
    <text evidence="4">The sequence shown here is derived from an EMBL/GenBank/DDBJ whole genome shotgun (WGS) entry which is preliminary data.</text>
</comment>
<feature type="compositionally biased region" description="Basic and acidic residues" evidence="2">
    <location>
        <begin position="517"/>
        <end position="535"/>
    </location>
</feature>
<evidence type="ECO:0000313" key="6">
    <source>
        <dbReference type="Proteomes" id="UP001152797"/>
    </source>
</evidence>
<keyword evidence="6" id="KW-1185">Reference proteome</keyword>
<dbReference type="SMART" id="SM00220">
    <property type="entry name" value="S_TKc"/>
    <property type="match status" value="1"/>
</dbReference>
<keyword evidence="1" id="KW-0067">ATP-binding</keyword>
<dbReference type="Pfam" id="PF00069">
    <property type="entry name" value="Pkinase"/>
    <property type="match status" value="1"/>
</dbReference>
<reference evidence="5 6" key="2">
    <citation type="submission" date="2024-05" db="EMBL/GenBank/DDBJ databases">
        <authorList>
            <person name="Chen Y."/>
            <person name="Shah S."/>
            <person name="Dougan E. K."/>
            <person name="Thang M."/>
            <person name="Chan C."/>
        </authorList>
    </citation>
    <scope>NUCLEOTIDE SEQUENCE [LARGE SCALE GENOMIC DNA]</scope>
</reference>
<evidence type="ECO:0000256" key="2">
    <source>
        <dbReference type="SAM" id="MobiDB-lite"/>
    </source>
</evidence>
<sequence>MGCGASVGRFEEFSSFHAQYSLGSIPKALGKGSYGSVFLATARHAKHSSFAVKVQTARRTATKKIEHEAKIWKLCASHRNVVHFVQMCQEADIYFMVMEACQCSLFDRLIDNPKWVWDQLSGDLHQLVSGLQHLHSRRVLHSDIKAENALYGGPDGKILKLADFGLAVYITPSEGPLTRARGSRSYMAPEMLAGEGYAFPADMWSFGVLVYVILVGQFPIGQSRQTKSELTRNIIKVEKEPARVTNLANKLKRAIAVEQGKLDRRPPYSSVNDSHRSSSEFHRVLPSSEGSMAQEEVITRHVGIQMKCLKVVDFIRLFLQRDPSDRCTANEAIQSELFQELQYMRQEHRATEHESQLLIINRRPLKRSDAQAEPLQKPEDLKDEDDPPRRPTGTPQGGTMPGAMSGTPQTTPVVTAKSAPSPRSPAPPGDGPPPVAPLKRRSQTSGGLEDAGDEGRDKLEPLRRRSLTSHSLVDNSQGMSLLQVPQRRRKSASSSKELDSAQPSRSHSDFQSQMLMEAHEKDLRPSSEGHQEHPSVSESSPRGAKSSASNARANAPAAPVDAEPEDGAPAELERGQMTKTFSRMSSRGSRGARSMLSRDFSGFDLLHNLANTNIRGDSSWQLEQSGFDASTLRQSRSRGGLSSAASLRSGISGASGRGQDDDALSPLHRRPPDPPRSSGISTANHDPDDEGPRPSALQRRVSLGDMESESQNPKNLRRRVSFDEVLVMQHMLPQVPNQVPKERNEEDSD</sequence>
<feature type="region of interest" description="Disordered" evidence="2">
    <location>
        <begin position="631"/>
        <end position="721"/>
    </location>
</feature>
<feature type="compositionally biased region" description="Low complexity" evidence="2">
    <location>
        <begin position="542"/>
        <end position="561"/>
    </location>
</feature>
<feature type="region of interest" description="Disordered" evidence="2">
    <location>
        <begin position="265"/>
        <end position="286"/>
    </location>
</feature>
<gene>
    <name evidence="4" type="ORF">C1SCF055_LOCUS30547</name>
</gene>
<evidence type="ECO:0000259" key="3">
    <source>
        <dbReference type="PROSITE" id="PS50011"/>
    </source>
</evidence>
<feature type="region of interest" description="Disordered" evidence="2">
    <location>
        <begin position="362"/>
        <end position="594"/>
    </location>
</feature>
<dbReference type="SUPFAM" id="SSF56112">
    <property type="entry name" value="Protein kinase-like (PK-like)"/>
    <property type="match status" value="1"/>
</dbReference>
<dbReference type="PANTHER" id="PTHR24347">
    <property type="entry name" value="SERINE/THREONINE-PROTEIN KINASE"/>
    <property type="match status" value="1"/>
</dbReference>
<dbReference type="GO" id="GO:0004672">
    <property type="term" value="F:protein kinase activity"/>
    <property type="evidence" value="ECO:0007669"/>
    <property type="project" value="InterPro"/>
</dbReference>
<dbReference type="Gene3D" id="1.10.510.10">
    <property type="entry name" value="Transferase(Phosphotransferase) domain 1"/>
    <property type="match status" value="1"/>
</dbReference>
<feature type="compositionally biased region" description="Polar residues" evidence="2">
    <location>
        <begin position="501"/>
        <end position="514"/>
    </location>
</feature>
<feature type="compositionally biased region" description="Low complexity" evidence="2">
    <location>
        <begin position="631"/>
        <end position="654"/>
    </location>
</feature>
<feature type="binding site" evidence="1">
    <location>
        <position position="53"/>
    </location>
    <ligand>
        <name>ATP</name>
        <dbReference type="ChEBI" id="CHEBI:30616"/>
    </ligand>
</feature>
<feature type="compositionally biased region" description="Low complexity" evidence="2">
    <location>
        <begin position="582"/>
        <end position="594"/>
    </location>
</feature>
<feature type="compositionally biased region" description="Basic and acidic residues" evidence="2">
    <location>
        <begin position="273"/>
        <end position="283"/>
    </location>
</feature>
<feature type="compositionally biased region" description="Pro residues" evidence="2">
    <location>
        <begin position="422"/>
        <end position="436"/>
    </location>
</feature>
<dbReference type="PROSITE" id="PS00107">
    <property type="entry name" value="PROTEIN_KINASE_ATP"/>
    <property type="match status" value="1"/>
</dbReference>
<protein>
    <submittedName>
        <fullName evidence="5">Serine/threonine-protein kinase DCLK2 (CaMK-lik e CREB regulatory kinase 2) (CL2) (CLICK-II) (CLICK2) (Doublecortin-like and CAM kinase-like 2) (Doublecortin-like kinase 2)</fullName>
    </submittedName>
</protein>
<evidence type="ECO:0000313" key="4">
    <source>
        <dbReference type="EMBL" id="CAI4004776.1"/>
    </source>
</evidence>
<dbReference type="OrthoDB" id="248923at2759"/>
<feature type="domain" description="Protein kinase" evidence="3">
    <location>
        <begin position="23"/>
        <end position="338"/>
    </location>
</feature>
<dbReference type="Proteomes" id="UP001152797">
    <property type="component" value="Unassembled WGS sequence"/>
</dbReference>
<feature type="compositionally biased region" description="Basic and acidic residues" evidence="2">
    <location>
        <begin position="453"/>
        <end position="463"/>
    </location>
</feature>
<evidence type="ECO:0000313" key="5">
    <source>
        <dbReference type="EMBL" id="CAL4792088.1"/>
    </source>
</evidence>
<dbReference type="PROSITE" id="PS50011">
    <property type="entry name" value="PROTEIN_KINASE_DOM"/>
    <property type="match status" value="1"/>
</dbReference>
<dbReference type="InterPro" id="IPR000719">
    <property type="entry name" value="Prot_kinase_dom"/>
</dbReference>